<dbReference type="InterPro" id="IPR038389">
    <property type="entry name" value="PSMG2_sf"/>
</dbReference>
<sequence>MESIEIDEIADPELDEPVLVEGLPGVGHVGKLAAEYLLEEFESELVRRVYADEFPPQVSIDDEGVAELTCAEFHAVHLTAEDGADGADDGDDEDEADGEGDTESQDLLVLTGDHQAQSNAGHYHVTDAFLDVAESFGVERAFALGGVPTGELIEDEEYTVLGAVTDAAMKEELEAAGVEFREDEPAGGIVGVSGLVLGLGERRGLKAACLMGETSGYLVDPKSARAVLEVLQERLGFEVDYESLEERAEEMEEVVSKIQEMQGGDEGMPTGDDLRYIG</sequence>
<accession>A0ABD5PCD7</accession>
<name>A0ABD5PCD7_9EURY</name>
<feature type="region of interest" description="Disordered" evidence="2">
    <location>
        <begin position="80"/>
        <end position="102"/>
    </location>
</feature>
<comment type="caution">
    <text evidence="3">The sequence shown here is derived from an EMBL/GenBank/DDBJ whole genome shotgun (WGS) entry which is preliminary data.</text>
</comment>
<dbReference type="AlphaFoldDB" id="A0ABD5PCD7"/>
<dbReference type="PANTHER" id="PTHR35610">
    <property type="entry name" value="3-ISOPROPYLMALATE DEHYDRATASE-RELATED"/>
    <property type="match status" value="1"/>
</dbReference>
<dbReference type="Gene3D" id="3.40.50.10900">
    <property type="entry name" value="PAC-like subunit"/>
    <property type="match status" value="1"/>
</dbReference>
<dbReference type="Proteomes" id="UP001595921">
    <property type="component" value="Unassembled WGS sequence"/>
</dbReference>
<protein>
    <submittedName>
        <fullName evidence="3">PAC2 family protein</fullName>
    </submittedName>
</protein>
<keyword evidence="4" id="KW-1185">Reference proteome</keyword>
<reference evidence="3 4" key="1">
    <citation type="journal article" date="2019" name="Int. J. Syst. Evol. Microbiol.">
        <title>The Global Catalogue of Microorganisms (GCM) 10K type strain sequencing project: providing services to taxonomists for standard genome sequencing and annotation.</title>
        <authorList>
            <consortium name="The Broad Institute Genomics Platform"/>
            <consortium name="The Broad Institute Genome Sequencing Center for Infectious Disease"/>
            <person name="Wu L."/>
            <person name="Ma J."/>
        </authorList>
    </citation>
    <scope>NUCLEOTIDE SEQUENCE [LARGE SCALE GENOMIC DNA]</scope>
    <source>
        <strain evidence="3 4">CGMCC 1.12553</strain>
    </source>
</reference>
<dbReference type="RefSeq" id="WP_267623659.1">
    <property type="nucleotide sequence ID" value="NZ_JAODIW010000008.1"/>
</dbReference>
<dbReference type="EMBL" id="JBHSDS010000006">
    <property type="protein sequence ID" value="MFC4358571.1"/>
    <property type="molecule type" value="Genomic_DNA"/>
</dbReference>
<evidence type="ECO:0000256" key="1">
    <source>
        <dbReference type="SAM" id="Coils"/>
    </source>
</evidence>
<feature type="coiled-coil region" evidence="1">
    <location>
        <begin position="234"/>
        <end position="261"/>
    </location>
</feature>
<proteinExistence type="predicted"/>
<dbReference type="PANTHER" id="PTHR35610:SF7">
    <property type="entry name" value="3-ISOPROPYLMALATE DEHYDRATASE"/>
    <property type="match status" value="1"/>
</dbReference>
<evidence type="ECO:0000256" key="2">
    <source>
        <dbReference type="SAM" id="MobiDB-lite"/>
    </source>
</evidence>
<dbReference type="Pfam" id="PF09754">
    <property type="entry name" value="PAC2"/>
    <property type="match status" value="1"/>
</dbReference>
<keyword evidence="1" id="KW-0175">Coiled coil</keyword>
<dbReference type="InterPro" id="IPR019151">
    <property type="entry name" value="Proteasome_assmbl_chaperone_2"/>
</dbReference>
<gene>
    <name evidence="3" type="ORF">ACFO0N_11525</name>
</gene>
<evidence type="ECO:0000313" key="4">
    <source>
        <dbReference type="Proteomes" id="UP001595921"/>
    </source>
</evidence>
<dbReference type="SUPFAM" id="SSF159659">
    <property type="entry name" value="Cgl1923-like"/>
    <property type="match status" value="1"/>
</dbReference>
<organism evidence="3 4">
    <name type="scientific">Halobium salinum</name>
    <dbReference type="NCBI Taxonomy" id="1364940"/>
    <lineage>
        <taxon>Archaea</taxon>
        <taxon>Methanobacteriati</taxon>
        <taxon>Methanobacteriota</taxon>
        <taxon>Stenosarchaea group</taxon>
        <taxon>Halobacteria</taxon>
        <taxon>Halobacteriales</taxon>
        <taxon>Haloferacaceae</taxon>
        <taxon>Halobium</taxon>
    </lineage>
</organism>
<evidence type="ECO:0000313" key="3">
    <source>
        <dbReference type="EMBL" id="MFC4358571.1"/>
    </source>
</evidence>
<feature type="compositionally biased region" description="Acidic residues" evidence="2">
    <location>
        <begin position="82"/>
        <end position="102"/>
    </location>
</feature>